<dbReference type="InterPro" id="IPR016167">
    <property type="entry name" value="FAD-bd_PCMH_sub1"/>
</dbReference>
<dbReference type="InterPro" id="IPR016169">
    <property type="entry name" value="FAD-bd_PCMH_sub2"/>
</dbReference>
<dbReference type="Gene3D" id="3.30.465.10">
    <property type="match status" value="1"/>
</dbReference>
<evidence type="ECO:0000259" key="4">
    <source>
        <dbReference type="PROSITE" id="PS51387"/>
    </source>
</evidence>
<dbReference type="PANTHER" id="PTHR42659:SF2">
    <property type="entry name" value="XANTHINE DEHYDROGENASE SUBUNIT C-RELATED"/>
    <property type="match status" value="1"/>
</dbReference>
<keyword evidence="1" id="KW-0285">Flavoprotein</keyword>
<evidence type="ECO:0000313" key="5">
    <source>
        <dbReference type="EMBL" id="MEU0156503.1"/>
    </source>
</evidence>
<dbReference type="EMBL" id="JBEXRX010000194">
    <property type="protein sequence ID" value="MEU0156503.1"/>
    <property type="molecule type" value="Genomic_DNA"/>
</dbReference>
<dbReference type="PANTHER" id="PTHR42659">
    <property type="entry name" value="XANTHINE DEHYDROGENASE SUBUNIT C-RELATED"/>
    <property type="match status" value="1"/>
</dbReference>
<dbReference type="SMART" id="SM01092">
    <property type="entry name" value="CO_deh_flav_C"/>
    <property type="match status" value="1"/>
</dbReference>
<dbReference type="Pfam" id="PF00941">
    <property type="entry name" value="FAD_binding_5"/>
    <property type="match status" value="1"/>
</dbReference>
<accession>A0ABV2VUN7</accession>
<organism evidence="5 6">
    <name type="scientific">Micromonospora fulviviridis</name>
    <dbReference type="NCBI Taxonomy" id="47860"/>
    <lineage>
        <taxon>Bacteria</taxon>
        <taxon>Bacillati</taxon>
        <taxon>Actinomycetota</taxon>
        <taxon>Actinomycetes</taxon>
        <taxon>Micromonosporales</taxon>
        <taxon>Micromonosporaceae</taxon>
        <taxon>Micromonospora</taxon>
    </lineage>
</organism>
<dbReference type="InterPro" id="IPR051312">
    <property type="entry name" value="Diverse_Substr_Oxidored"/>
</dbReference>
<evidence type="ECO:0000256" key="1">
    <source>
        <dbReference type="ARBA" id="ARBA00022630"/>
    </source>
</evidence>
<evidence type="ECO:0000256" key="3">
    <source>
        <dbReference type="ARBA" id="ARBA00023002"/>
    </source>
</evidence>
<comment type="caution">
    <text evidence="5">The sequence shown here is derived from an EMBL/GenBank/DDBJ whole genome shotgun (WGS) entry which is preliminary data.</text>
</comment>
<protein>
    <submittedName>
        <fullName evidence="5">Xanthine dehydrogenase family protein subunit M</fullName>
    </submittedName>
</protein>
<dbReference type="InterPro" id="IPR016166">
    <property type="entry name" value="FAD-bd_PCMH"/>
</dbReference>
<dbReference type="Gene3D" id="3.30.43.10">
    <property type="entry name" value="Uridine Diphospho-n-acetylenolpyruvylglucosamine Reductase, domain 2"/>
    <property type="match status" value="1"/>
</dbReference>
<evidence type="ECO:0000313" key="6">
    <source>
        <dbReference type="Proteomes" id="UP001550348"/>
    </source>
</evidence>
<sequence>MKAAPFDHHAPTSLAEAHDLLSRYGPDATLIAGGQSLVPLMALRLARPRVLVDLNGVAGLAGIRDEPDAVTVGALTRQRAVERSPVVAARLPLLAEAVGRIGHPQVRNRGTVGGSLALGHPAAELPAVALALDATVVLAGIGGVEREVAAGDFHTATGGTVLRAGEVLTRVRFPVPPAGAGHGFHELGRRARDFALAGAAVVLGRGGDGGCAYARVVVLGGGPAPRRLPGVERALRGGPLDAEAIAEAAAGAAGEVEPAGDVQADAGYRREVLVTLVRRALSDAARRARPTH</sequence>
<keyword evidence="6" id="KW-1185">Reference proteome</keyword>
<dbReference type="InterPro" id="IPR005107">
    <property type="entry name" value="CO_DH_flav_C"/>
</dbReference>
<keyword evidence="3" id="KW-0560">Oxidoreductase</keyword>
<dbReference type="SUPFAM" id="SSF56176">
    <property type="entry name" value="FAD-binding/transporter-associated domain-like"/>
    <property type="match status" value="1"/>
</dbReference>
<dbReference type="PROSITE" id="PS51387">
    <property type="entry name" value="FAD_PCMH"/>
    <property type="match status" value="1"/>
</dbReference>
<dbReference type="Pfam" id="PF03450">
    <property type="entry name" value="CO_deh_flav_C"/>
    <property type="match status" value="1"/>
</dbReference>
<dbReference type="InterPro" id="IPR036318">
    <property type="entry name" value="FAD-bd_PCMH-like_sf"/>
</dbReference>
<reference evidence="5 6" key="1">
    <citation type="submission" date="2024-06" db="EMBL/GenBank/DDBJ databases">
        <title>The Natural Products Discovery Center: Release of the First 8490 Sequenced Strains for Exploring Actinobacteria Biosynthetic Diversity.</title>
        <authorList>
            <person name="Kalkreuter E."/>
            <person name="Kautsar S.A."/>
            <person name="Yang D."/>
            <person name="Bader C.D."/>
            <person name="Teijaro C.N."/>
            <person name="Fluegel L."/>
            <person name="Davis C.M."/>
            <person name="Simpson J.R."/>
            <person name="Lauterbach L."/>
            <person name="Steele A.D."/>
            <person name="Gui C."/>
            <person name="Meng S."/>
            <person name="Li G."/>
            <person name="Viehrig K."/>
            <person name="Ye F."/>
            <person name="Su P."/>
            <person name="Kiefer A.F."/>
            <person name="Nichols A."/>
            <person name="Cepeda A.J."/>
            <person name="Yan W."/>
            <person name="Fan B."/>
            <person name="Jiang Y."/>
            <person name="Adhikari A."/>
            <person name="Zheng C.-J."/>
            <person name="Schuster L."/>
            <person name="Cowan T.M."/>
            <person name="Smanski M.J."/>
            <person name="Chevrette M.G."/>
            <person name="De Carvalho L.P.S."/>
            <person name="Shen B."/>
        </authorList>
    </citation>
    <scope>NUCLEOTIDE SEQUENCE [LARGE SCALE GENOMIC DNA]</scope>
    <source>
        <strain evidence="5 6">NPDC006286</strain>
    </source>
</reference>
<dbReference type="Proteomes" id="UP001550348">
    <property type="component" value="Unassembled WGS sequence"/>
</dbReference>
<keyword evidence="2" id="KW-0274">FAD</keyword>
<feature type="domain" description="FAD-binding PCMH-type" evidence="4">
    <location>
        <begin position="1"/>
        <end position="178"/>
    </location>
</feature>
<evidence type="ECO:0000256" key="2">
    <source>
        <dbReference type="ARBA" id="ARBA00022827"/>
    </source>
</evidence>
<dbReference type="InterPro" id="IPR036683">
    <property type="entry name" value="CO_DH_flav_C_dom_sf"/>
</dbReference>
<dbReference type="SUPFAM" id="SSF55447">
    <property type="entry name" value="CO dehydrogenase flavoprotein C-terminal domain-like"/>
    <property type="match status" value="1"/>
</dbReference>
<name>A0ABV2VUN7_9ACTN</name>
<dbReference type="InterPro" id="IPR002346">
    <property type="entry name" value="Mopterin_DH_FAD-bd"/>
</dbReference>
<gene>
    <name evidence="5" type="ORF">ABZ071_32410</name>
</gene>
<proteinExistence type="predicted"/>
<dbReference type="Gene3D" id="3.30.390.50">
    <property type="entry name" value="CO dehydrogenase flavoprotein, C-terminal domain"/>
    <property type="match status" value="1"/>
</dbReference>
<dbReference type="RefSeq" id="WP_355668011.1">
    <property type="nucleotide sequence ID" value="NZ_JBEXRX010000194.1"/>
</dbReference>